<evidence type="ECO:0000313" key="3">
    <source>
        <dbReference type="EMBL" id="KAG2486511.1"/>
    </source>
</evidence>
<feature type="region of interest" description="Disordered" evidence="1">
    <location>
        <begin position="216"/>
        <end position="289"/>
    </location>
</feature>
<dbReference type="InterPro" id="IPR000253">
    <property type="entry name" value="FHA_dom"/>
</dbReference>
<organism evidence="3 4">
    <name type="scientific">Edaphochlamys debaryana</name>
    <dbReference type="NCBI Taxonomy" id="47281"/>
    <lineage>
        <taxon>Eukaryota</taxon>
        <taxon>Viridiplantae</taxon>
        <taxon>Chlorophyta</taxon>
        <taxon>core chlorophytes</taxon>
        <taxon>Chlorophyceae</taxon>
        <taxon>CS clade</taxon>
        <taxon>Chlamydomonadales</taxon>
        <taxon>Chlamydomonadales incertae sedis</taxon>
        <taxon>Edaphochlamys</taxon>
    </lineage>
</organism>
<feature type="region of interest" description="Disordered" evidence="1">
    <location>
        <begin position="325"/>
        <end position="356"/>
    </location>
</feature>
<dbReference type="AlphaFoldDB" id="A0A835XMC7"/>
<dbReference type="FunFam" id="2.60.200.20:FF:000019">
    <property type="entry name" value="Nuclear inhibitor of protein phosphatase"/>
    <property type="match status" value="1"/>
</dbReference>
<feature type="compositionally biased region" description="Gly residues" evidence="1">
    <location>
        <begin position="327"/>
        <end position="355"/>
    </location>
</feature>
<reference evidence="3" key="1">
    <citation type="journal article" date="2020" name="bioRxiv">
        <title>Comparative genomics of Chlamydomonas.</title>
        <authorList>
            <person name="Craig R.J."/>
            <person name="Hasan A.R."/>
            <person name="Ness R.W."/>
            <person name="Keightley P.D."/>
        </authorList>
    </citation>
    <scope>NUCLEOTIDE SEQUENCE</scope>
    <source>
        <strain evidence="3">CCAP 11/70</strain>
    </source>
</reference>
<keyword evidence="4" id="KW-1185">Reference proteome</keyword>
<feature type="region of interest" description="Disordered" evidence="1">
    <location>
        <begin position="1"/>
        <end position="23"/>
    </location>
</feature>
<evidence type="ECO:0000259" key="2">
    <source>
        <dbReference type="PROSITE" id="PS50006"/>
    </source>
</evidence>
<dbReference type="Gene3D" id="2.60.200.20">
    <property type="match status" value="1"/>
</dbReference>
<accession>A0A835XMC7</accession>
<dbReference type="InterPro" id="IPR008984">
    <property type="entry name" value="SMAD_FHA_dom_sf"/>
</dbReference>
<feature type="compositionally biased region" description="Acidic residues" evidence="1">
    <location>
        <begin position="1"/>
        <end position="10"/>
    </location>
</feature>
<dbReference type="SMART" id="SM00240">
    <property type="entry name" value="FHA"/>
    <property type="match status" value="1"/>
</dbReference>
<name>A0A835XMC7_9CHLO</name>
<comment type="caution">
    <text evidence="3">The sequence shown here is derived from an EMBL/GenBank/DDBJ whole genome shotgun (WGS) entry which is preliminary data.</text>
</comment>
<evidence type="ECO:0000256" key="1">
    <source>
        <dbReference type="SAM" id="MobiDB-lite"/>
    </source>
</evidence>
<dbReference type="EMBL" id="JAEHOE010000111">
    <property type="protein sequence ID" value="KAG2486511.1"/>
    <property type="molecule type" value="Genomic_DNA"/>
</dbReference>
<protein>
    <recommendedName>
        <fullName evidence="2">FHA domain-containing protein</fullName>
    </recommendedName>
</protein>
<feature type="domain" description="FHA" evidence="2">
    <location>
        <begin position="140"/>
        <end position="192"/>
    </location>
</feature>
<dbReference type="InterPro" id="IPR050923">
    <property type="entry name" value="Cell_Proc_Reg/RNA_Proc"/>
</dbReference>
<proteinExistence type="predicted"/>
<dbReference type="PANTHER" id="PTHR23308">
    <property type="entry name" value="NUCLEAR INHIBITOR OF PROTEIN PHOSPHATASE-1"/>
    <property type="match status" value="1"/>
</dbReference>
<sequence length="391" mass="39368">MDRWDDADDGIEARPTHGAQHAQGRVARLGMGGFVKADTALGAPNAQSFGKIEVVASKRERRQIEEKAEAARLMPPPKLPARTEPPPAPETSAVQSTPAATGPPKLPVPEWAAEPPAGSRLLVYKDGHVIQELGLGKVVTVFGRVEPLADVVLDHPSISRQHAALAFSGTRGVWLVTDLGSTHGTFVGEQQLKKNDPTELQPGAELRFAASTRRYRLPPAPAGAGSGSAGAGAGERRASEGAPAGDMPPPPPKRPRVSFADDSGDTGGRGSGGGAGPSGRPRPPLETVIGFSDGRDFVAKVGPKVADPGEGKFASAVVATTIVVSPKGGGGGGGGGGGAGSGGGSGSGGSSGGGRAAALQAFAERIRTAPVAGPASLPYDFLPPPAPKEGR</sequence>
<dbReference type="Proteomes" id="UP000612055">
    <property type="component" value="Unassembled WGS sequence"/>
</dbReference>
<dbReference type="Pfam" id="PF00498">
    <property type="entry name" value="FHA"/>
    <property type="match status" value="1"/>
</dbReference>
<feature type="region of interest" description="Disordered" evidence="1">
    <location>
        <begin position="63"/>
        <end position="103"/>
    </location>
</feature>
<dbReference type="SUPFAM" id="SSF49879">
    <property type="entry name" value="SMAD/FHA domain"/>
    <property type="match status" value="1"/>
</dbReference>
<dbReference type="PROSITE" id="PS50006">
    <property type="entry name" value="FHA_DOMAIN"/>
    <property type="match status" value="1"/>
</dbReference>
<feature type="compositionally biased region" description="Gly residues" evidence="1">
    <location>
        <begin position="265"/>
        <end position="277"/>
    </location>
</feature>
<feature type="compositionally biased region" description="Gly residues" evidence="1">
    <location>
        <begin position="224"/>
        <end position="233"/>
    </location>
</feature>
<evidence type="ECO:0000313" key="4">
    <source>
        <dbReference type="Proteomes" id="UP000612055"/>
    </source>
</evidence>
<feature type="compositionally biased region" description="Pro residues" evidence="1">
    <location>
        <begin position="74"/>
        <end position="89"/>
    </location>
</feature>
<dbReference type="OrthoDB" id="444265at2759"/>
<gene>
    <name evidence="3" type="ORF">HYH03_014813</name>
</gene>